<keyword evidence="1" id="KW-1133">Transmembrane helix</keyword>
<sequence>MPLKLVPILPEDFQRYKRQRKIIKRRTQSIIPELSRSFDRAALPQWSPRGHPEGALYFAHDKWRIYTDAYLYDTLILDQINCAVEQIVCMKGVQDLMNTHPRSVDLVLDLRTEGPGNAHCGYYFADHASQVIFWLHPFDMKRLNDWKMVPGIQEGSHIKLCLEVEYWLHCEYFPVTFQASVSMLQEFRDTIVYGIGDAMTSSKTTQLYPMDHLFQMLSLSKEFVFDTVGTSSELRMRSGSIVVLARFMKEFARQRFYNFHNEKTPRLNQDESVYESTGPDPQRNSLFSCFAFLLLFNIPERHLRTLQVVNMDHIINYASWQKFITARRSDWGDLVLYGTIILNANVAFLAVPGGNSAAGRVASYASICVGLGSIVVGIRLLRKYQLPDIPDVEKALKFFNYASPPFGLRFLSIYLSLPDALMIWSYVLSAGFVILNPVSNSDFHVNFSIIDFILAFLITVYETDSIPVRAAIFAILLPVVCLAVGGTFLIEQAFRVWLSFLGWIERNWRKGVRAHLP</sequence>
<evidence type="ECO:0000313" key="2">
    <source>
        <dbReference type="EMBL" id="KAJ7607919.1"/>
    </source>
</evidence>
<evidence type="ECO:0000256" key="1">
    <source>
        <dbReference type="SAM" id="Phobius"/>
    </source>
</evidence>
<evidence type="ECO:0000313" key="3">
    <source>
        <dbReference type="Proteomes" id="UP001221142"/>
    </source>
</evidence>
<keyword evidence="1" id="KW-0472">Membrane</keyword>
<accession>A0AAD7B2K0</accession>
<feature type="transmembrane region" description="Helical" evidence="1">
    <location>
        <begin position="357"/>
        <end position="378"/>
    </location>
</feature>
<dbReference type="EMBL" id="JARKIF010000047">
    <property type="protein sequence ID" value="KAJ7607919.1"/>
    <property type="molecule type" value="Genomic_DNA"/>
</dbReference>
<feature type="transmembrane region" description="Helical" evidence="1">
    <location>
        <begin position="467"/>
        <end position="490"/>
    </location>
</feature>
<feature type="transmembrane region" description="Helical" evidence="1">
    <location>
        <begin position="445"/>
        <end position="461"/>
    </location>
</feature>
<reference evidence="2" key="1">
    <citation type="submission" date="2023-03" db="EMBL/GenBank/DDBJ databases">
        <title>Massive genome expansion in bonnet fungi (Mycena s.s.) driven by repeated elements and novel gene families across ecological guilds.</title>
        <authorList>
            <consortium name="Lawrence Berkeley National Laboratory"/>
            <person name="Harder C.B."/>
            <person name="Miyauchi S."/>
            <person name="Viragh M."/>
            <person name="Kuo A."/>
            <person name="Thoen E."/>
            <person name="Andreopoulos B."/>
            <person name="Lu D."/>
            <person name="Skrede I."/>
            <person name="Drula E."/>
            <person name="Henrissat B."/>
            <person name="Morin E."/>
            <person name="Kohler A."/>
            <person name="Barry K."/>
            <person name="LaButti K."/>
            <person name="Morin E."/>
            <person name="Salamov A."/>
            <person name="Lipzen A."/>
            <person name="Mereny Z."/>
            <person name="Hegedus B."/>
            <person name="Baldrian P."/>
            <person name="Stursova M."/>
            <person name="Weitz H."/>
            <person name="Taylor A."/>
            <person name="Grigoriev I.V."/>
            <person name="Nagy L.G."/>
            <person name="Martin F."/>
            <person name="Kauserud H."/>
        </authorList>
    </citation>
    <scope>NUCLEOTIDE SEQUENCE</scope>
    <source>
        <strain evidence="2">9284</strain>
    </source>
</reference>
<dbReference type="Proteomes" id="UP001221142">
    <property type="component" value="Unassembled WGS sequence"/>
</dbReference>
<comment type="caution">
    <text evidence="2">The sequence shown here is derived from an EMBL/GenBank/DDBJ whole genome shotgun (WGS) entry which is preliminary data.</text>
</comment>
<protein>
    <submittedName>
        <fullName evidence="2">Uncharacterized protein</fullName>
    </submittedName>
</protein>
<gene>
    <name evidence="2" type="ORF">FB45DRAFT_1130625</name>
</gene>
<name>A0AAD7B2K0_9AGAR</name>
<organism evidence="2 3">
    <name type="scientific">Roridomyces roridus</name>
    <dbReference type="NCBI Taxonomy" id="1738132"/>
    <lineage>
        <taxon>Eukaryota</taxon>
        <taxon>Fungi</taxon>
        <taxon>Dikarya</taxon>
        <taxon>Basidiomycota</taxon>
        <taxon>Agaricomycotina</taxon>
        <taxon>Agaricomycetes</taxon>
        <taxon>Agaricomycetidae</taxon>
        <taxon>Agaricales</taxon>
        <taxon>Marasmiineae</taxon>
        <taxon>Mycenaceae</taxon>
        <taxon>Roridomyces</taxon>
    </lineage>
</organism>
<keyword evidence="1" id="KW-0812">Transmembrane</keyword>
<proteinExistence type="predicted"/>
<keyword evidence="3" id="KW-1185">Reference proteome</keyword>
<dbReference type="AlphaFoldDB" id="A0AAD7B2K0"/>